<reference evidence="2 4" key="2">
    <citation type="submission" date="2016-11" db="EMBL/GenBank/DDBJ databases">
        <authorList>
            <person name="Jaros S."/>
            <person name="Januszkiewicz K."/>
            <person name="Wedrychowicz H."/>
        </authorList>
    </citation>
    <scope>NUCLEOTIDE SEQUENCE [LARGE SCALE GENOMIC DNA]</scope>
    <source>
        <strain evidence="2 4">DSM 17137</strain>
    </source>
</reference>
<protein>
    <submittedName>
        <fullName evidence="1">Uncharacterized protein</fullName>
    </submittedName>
</protein>
<evidence type="ECO:0000313" key="4">
    <source>
        <dbReference type="Proteomes" id="UP000184533"/>
    </source>
</evidence>
<organism evidence="1 3">
    <name type="scientific">Devosia limi DSM 17137</name>
    <dbReference type="NCBI Taxonomy" id="1121477"/>
    <lineage>
        <taxon>Bacteria</taxon>
        <taxon>Pseudomonadati</taxon>
        <taxon>Pseudomonadota</taxon>
        <taxon>Alphaproteobacteria</taxon>
        <taxon>Hyphomicrobiales</taxon>
        <taxon>Devosiaceae</taxon>
        <taxon>Devosia</taxon>
    </lineage>
</organism>
<sequence>MDAASNTPNFPSDKYSAMTVWELYSVMSTMVSILNTFDLTCRAAADGESAVFGWAEEHEKRLDRELQAMSGNLAARLGLSRDDEDVRDMAFARVDGLVPSFIWADGRANRMRTATELRKAGA</sequence>
<evidence type="ECO:0000313" key="1">
    <source>
        <dbReference type="EMBL" id="KKB86450.1"/>
    </source>
</evidence>
<reference evidence="1 3" key="1">
    <citation type="submission" date="2015-03" db="EMBL/GenBank/DDBJ databases">
        <authorList>
            <person name="Hassan Y.I."/>
            <person name="Lepp D."/>
            <person name="Zhou T."/>
        </authorList>
    </citation>
    <scope>NUCLEOTIDE SEQUENCE [LARGE SCALE GENOMIC DNA]</scope>
    <source>
        <strain evidence="1 3">DSM 17137</strain>
    </source>
</reference>
<evidence type="ECO:0000313" key="3">
    <source>
        <dbReference type="Proteomes" id="UP000033608"/>
    </source>
</evidence>
<dbReference type="STRING" id="1121477.SAMN02745223_01322"/>
<gene>
    <name evidence="2" type="ORF">SAMN02745223_01322</name>
    <name evidence="1" type="ORF">VW29_02500</name>
</gene>
<dbReference type="AlphaFoldDB" id="A0A0F5LVQ0"/>
<accession>A0A0F5LVQ0</accession>
<name>A0A0F5LVQ0_9HYPH</name>
<evidence type="ECO:0000313" key="2">
    <source>
        <dbReference type="EMBL" id="SHE88626.1"/>
    </source>
</evidence>
<dbReference type="Proteomes" id="UP000184533">
    <property type="component" value="Unassembled WGS sequence"/>
</dbReference>
<dbReference type="PATRIC" id="fig|1121477.3.peg.1555"/>
<keyword evidence="3" id="KW-1185">Reference proteome</keyword>
<dbReference type="RefSeq" id="WP_046133779.1">
    <property type="nucleotide sequence ID" value="NZ_FQVC01000003.1"/>
</dbReference>
<proteinExistence type="predicted"/>
<dbReference type="Proteomes" id="UP000033608">
    <property type="component" value="Unassembled WGS sequence"/>
</dbReference>
<dbReference type="EMBL" id="LAJF01000036">
    <property type="protein sequence ID" value="KKB86450.1"/>
    <property type="molecule type" value="Genomic_DNA"/>
</dbReference>
<dbReference type="EMBL" id="FQVC01000003">
    <property type="protein sequence ID" value="SHE88626.1"/>
    <property type="molecule type" value="Genomic_DNA"/>
</dbReference>